<evidence type="ECO:0000313" key="2">
    <source>
        <dbReference type="EMBL" id="KAF9538429.1"/>
    </source>
</evidence>
<proteinExistence type="predicted"/>
<feature type="region of interest" description="Disordered" evidence="1">
    <location>
        <begin position="272"/>
        <end position="453"/>
    </location>
</feature>
<feature type="region of interest" description="Disordered" evidence="1">
    <location>
        <begin position="1159"/>
        <end position="1259"/>
    </location>
</feature>
<feature type="region of interest" description="Disordered" evidence="1">
    <location>
        <begin position="609"/>
        <end position="851"/>
    </location>
</feature>
<feature type="compositionally biased region" description="Low complexity" evidence="1">
    <location>
        <begin position="734"/>
        <end position="766"/>
    </location>
</feature>
<keyword evidence="3" id="KW-1185">Reference proteome</keyword>
<feature type="compositionally biased region" description="Low complexity" evidence="1">
    <location>
        <begin position="974"/>
        <end position="990"/>
    </location>
</feature>
<feature type="compositionally biased region" description="Polar residues" evidence="1">
    <location>
        <begin position="324"/>
        <end position="344"/>
    </location>
</feature>
<feature type="region of interest" description="Disordered" evidence="1">
    <location>
        <begin position="1"/>
        <end position="86"/>
    </location>
</feature>
<feature type="compositionally biased region" description="Low complexity" evidence="1">
    <location>
        <begin position="1166"/>
        <end position="1210"/>
    </location>
</feature>
<feature type="compositionally biased region" description="Low complexity" evidence="1">
    <location>
        <begin position="671"/>
        <end position="682"/>
    </location>
</feature>
<feature type="compositionally biased region" description="Polar residues" evidence="1">
    <location>
        <begin position="683"/>
        <end position="701"/>
    </location>
</feature>
<name>A0A9P6EZD9_9FUNG</name>
<feature type="compositionally biased region" description="Low complexity" evidence="1">
    <location>
        <begin position="355"/>
        <end position="371"/>
    </location>
</feature>
<reference evidence="2" key="1">
    <citation type="journal article" date="2020" name="Fungal Divers.">
        <title>Resolving the Mortierellaceae phylogeny through synthesis of multi-gene phylogenetics and phylogenomics.</title>
        <authorList>
            <person name="Vandepol N."/>
            <person name="Liber J."/>
            <person name="Desiro A."/>
            <person name="Na H."/>
            <person name="Kennedy M."/>
            <person name="Barry K."/>
            <person name="Grigoriev I.V."/>
            <person name="Miller A.N."/>
            <person name="O'Donnell K."/>
            <person name="Stajich J.E."/>
            <person name="Bonito G."/>
        </authorList>
    </citation>
    <scope>NUCLEOTIDE SEQUENCE</scope>
    <source>
        <strain evidence="2">NRRL 2591</strain>
    </source>
</reference>
<feature type="compositionally biased region" description="Low complexity" evidence="1">
    <location>
        <begin position="875"/>
        <end position="886"/>
    </location>
</feature>
<protein>
    <submittedName>
        <fullName evidence="2">Uncharacterized protein</fullName>
    </submittedName>
</protein>
<feature type="compositionally biased region" description="Low complexity" evidence="1">
    <location>
        <begin position="505"/>
        <end position="516"/>
    </location>
</feature>
<feature type="compositionally biased region" description="Polar residues" evidence="1">
    <location>
        <begin position="837"/>
        <end position="846"/>
    </location>
</feature>
<organism evidence="2 3">
    <name type="scientific">Mortierella hygrophila</name>
    <dbReference type="NCBI Taxonomy" id="979708"/>
    <lineage>
        <taxon>Eukaryota</taxon>
        <taxon>Fungi</taxon>
        <taxon>Fungi incertae sedis</taxon>
        <taxon>Mucoromycota</taxon>
        <taxon>Mortierellomycotina</taxon>
        <taxon>Mortierellomycetes</taxon>
        <taxon>Mortierellales</taxon>
        <taxon>Mortierellaceae</taxon>
        <taxon>Mortierella</taxon>
    </lineage>
</organism>
<dbReference type="Proteomes" id="UP000723463">
    <property type="component" value="Unassembled WGS sequence"/>
</dbReference>
<feature type="compositionally biased region" description="Basic and acidic residues" evidence="1">
    <location>
        <begin position="7"/>
        <end position="16"/>
    </location>
</feature>
<feature type="compositionally biased region" description="Low complexity" evidence="1">
    <location>
        <begin position="73"/>
        <end position="86"/>
    </location>
</feature>
<feature type="region of interest" description="Disordered" evidence="1">
    <location>
        <begin position="864"/>
        <end position="1143"/>
    </location>
</feature>
<feature type="compositionally biased region" description="Low complexity" evidence="1">
    <location>
        <begin position="414"/>
        <end position="448"/>
    </location>
</feature>
<feature type="compositionally biased region" description="Low complexity" evidence="1">
    <location>
        <begin position="1074"/>
        <end position="1130"/>
    </location>
</feature>
<feature type="compositionally biased region" description="Low complexity" evidence="1">
    <location>
        <begin position="1009"/>
        <end position="1019"/>
    </location>
</feature>
<feature type="compositionally biased region" description="Low complexity" evidence="1">
    <location>
        <begin position="609"/>
        <end position="625"/>
    </location>
</feature>
<dbReference type="AlphaFoldDB" id="A0A9P6EZD9"/>
<feature type="compositionally biased region" description="Polar residues" evidence="1">
    <location>
        <begin position="389"/>
        <end position="413"/>
    </location>
</feature>
<feature type="compositionally biased region" description="Polar residues" evidence="1">
    <location>
        <begin position="46"/>
        <end position="72"/>
    </location>
</feature>
<feature type="compositionally biased region" description="Low complexity" evidence="1">
    <location>
        <begin position="1036"/>
        <end position="1053"/>
    </location>
</feature>
<evidence type="ECO:0000256" key="1">
    <source>
        <dbReference type="SAM" id="MobiDB-lite"/>
    </source>
</evidence>
<evidence type="ECO:0000313" key="3">
    <source>
        <dbReference type="Proteomes" id="UP000723463"/>
    </source>
</evidence>
<comment type="caution">
    <text evidence="2">The sequence shown here is derived from an EMBL/GenBank/DDBJ whole genome shotgun (WGS) entry which is preliminary data.</text>
</comment>
<sequence length="1278" mass="132938">MSPQVKSGKDFDEALSTKRNHAPLYEPQHLPPPPPAPRLSLPALGSFTTPPSTTATIPHDTPSSSPSFNTNITAATSTTTSSTTSSLDYDDSYTAFYSSIPTVADSLYTAIIPTTPTSSTAATTTSTTTPALTPTTANSNNPYLHYPYSTSFTASAEYQYHASLGSKTPMQVVAISNHKLNSDIYSTRSLSIHRRILVKNLLTLIYEMNPMLDWFDDSSSGYDVGMYEDAEDDVSSSSEPLLAEEEQNGWIEQTLNAAGLSDDDDEKIVNKMKKHGRSDTAKTTTPTTTTTKSNSTKSADGRGSVGSSNSNINSDSKMNKKNDTAAQGSGVDQSTPSIKNVSKSTTTPPRPPTRPTQNSGSSSPSISSVLPSFPPAPTNRAHSPPNFPAASTQKPSSQAPSSRAVPSQPRTTYTLSPPSSSSSASSTTSSSSNVSYTSSSSSGSSLLISGGGAAPLPRPKSIELPQSLNNYLSTVFDVDWSVELPTMEDSLFTFKGPSSSPSPPSLGTLSPPGTLSHMNGSLLSSAPKRRSFSSSTSTISSSSFSTLSKHSTTSSSSSLSSVDSWNKSPPFVATETTTTTTPRGMVTSGEIMVAKSVQQHYHGNIHASSVTRGASTSGATTTGPAKPLPPIRQDMQQRTSGDAGPVPIKGGAVPRAGDGHNTLKVNTTAYNNNNINNNNSNNRQPAVNTGTSPSKQVTRKSTLVPGRRSSLMHTGQMPLASGTRKAPTSGPVAIPSSNPTPTTVTITKINTSSMGSTTPTNSSASPTSPPPQPNTSFANGYVPPSCSNNGSGGGGAHGGHQQPGFGPVSGPGGSVSPSIARMTSSLQPMERPALGQRNPSTENVASSAGLPRPLLAKSFSSPIVIGQGGATTSQPLPASLPAAPSSGTNAAGGNGYYDSHHHYDHQSNGFSAGGFPVVSSRGHSQAPRKLAVLPPVSPPRGPSNTSNFMPITPPRSPSRGTATTASVPPYVLMPAPALSPLPSCGPLASGAPVLPPLFPVQGEDRKSLSGSPTSPYSRRSPPPSSPSSPTNGAVSYKYQQHHPQQQQQKQQQYLATPHVYTRSTSDDQIHSRCATAAPTRSSSPSPPLSSTSPSLTGSSTSSTATSLSQGSQALHPTTTTTSTTARSAASYGMKASKSTPDLTTGLTSEWYFVNAPGQTSAESLTQRPLPSLPQLYQPYSQQQHQKQQSYTYQPQPQSHQHPQRQQSYSYGGPDKVSRSGSGYKTGMTSAPLPLPRITMSPPVAGPSSSQISGSGGSNRWATMKTMFSLKTTTGHGGK</sequence>
<accession>A0A9P6EZD9</accession>
<feature type="compositionally biased region" description="Low complexity" evidence="1">
    <location>
        <begin position="281"/>
        <end position="316"/>
    </location>
</feature>
<dbReference type="EMBL" id="JAAAXW010000307">
    <property type="protein sequence ID" value="KAF9538429.1"/>
    <property type="molecule type" value="Genomic_DNA"/>
</dbReference>
<gene>
    <name evidence="2" type="ORF">EC957_006754</name>
</gene>
<feature type="region of interest" description="Disordered" evidence="1">
    <location>
        <begin position="494"/>
        <end position="586"/>
    </location>
</feature>
<feature type="compositionally biased region" description="Polar residues" evidence="1">
    <location>
        <begin position="1218"/>
        <end position="1228"/>
    </location>
</feature>
<feature type="compositionally biased region" description="Low complexity" evidence="1">
    <location>
        <begin position="532"/>
        <end position="561"/>
    </location>
</feature>